<dbReference type="Proteomes" id="UP000464658">
    <property type="component" value="Chromosome"/>
</dbReference>
<gene>
    <name evidence="1" type="ORF">BsIDN1_67320</name>
</gene>
<dbReference type="EMBL" id="AP021906">
    <property type="protein sequence ID" value="BBP93114.1"/>
    <property type="molecule type" value="Genomic_DNA"/>
</dbReference>
<evidence type="ECO:0000313" key="2">
    <source>
        <dbReference type="Proteomes" id="UP000464658"/>
    </source>
</evidence>
<accession>A0A5S9MLI4</accession>
<proteinExistence type="predicted"/>
<protein>
    <submittedName>
        <fullName evidence="1">Uncharacterized protein</fullName>
    </submittedName>
</protein>
<evidence type="ECO:0000313" key="1">
    <source>
        <dbReference type="EMBL" id="BBP93114.1"/>
    </source>
</evidence>
<sequence length="81" mass="9474">MEKLENERGYPYIEDLALEAARYYNENGRMDESVKCTKKKVMYAENKSKGATVHMNFKTVLTGFFECFSIARCDLIIICRF</sequence>
<name>A0A5S9MLI4_BACIA</name>
<reference evidence="1 2" key="1">
    <citation type="submission" date="2019-12" db="EMBL/GenBank/DDBJ databases">
        <title>Full genome sequence of a Bacillus safensis strain isolated from commercially available natto in Indonesia.</title>
        <authorList>
            <person name="Yoshida M."/>
            <person name="Uomi M."/>
            <person name="Waturangi D."/>
            <person name="Ekaputri J.J."/>
            <person name="Setiamarga D.H.E."/>
        </authorList>
    </citation>
    <scope>NUCLEOTIDE SEQUENCE [LARGE SCALE GENOMIC DNA]</scope>
    <source>
        <strain evidence="1 2">IDN1</strain>
    </source>
</reference>
<dbReference type="AlphaFoldDB" id="A0A5S9MLI4"/>
<organism evidence="1 2">
    <name type="scientific">Bacillus safensis</name>
    <dbReference type="NCBI Taxonomy" id="561879"/>
    <lineage>
        <taxon>Bacteria</taxon>
        <taxon>Bacillati</taxon>
        <taxon>Bacillota</taxon>
        <taxon>Bacilli</taxon>
        <taxon>Bacillales</taxon>
        <taxon>Bacillaceae</taxon>
        <taxon>Bacillus</taxon>
    </lineage>
</organism>